<evidence type="ECO:0000256" key="2">
    <source>
        <dbReference type="SAM" id="Phobius"/>
    </source>
</evidence>
<evidence type="ECO:0000313" key="3">
    <source>
        <dbReference type="EMBL" id="CAA2613962.1"/>
    </source>
</evidence>
<dbReference type="Proteomes" id="UP001189122">
    <property type="component" value="Unassembled WGS sequence"/>
</dbReference>
<evidence type="ECO:0000313" key="4">
    <source>
        <dbReference type="Proteomes" id="UP001189122"/>
    </source>
</evidence>
<dbReference type="PANTHER" id="PTHR31860">
    <property type="entry name" value="HEAT-INDUCIBLE TRANSCRIPTION REPRESSOR (DUF639)-RELATED"/>
    <property type="match status" value="1"/>
</dbReference>
<feature type="region of interest" description="Disordered" evidence="1">
    <location>
        <begin position="91"/>
        <end position="112"/>
    </location>
</feature>
<dbReference type="Pfam" id="PF04842">
    <property type="entry name" value="DUF639"/>
    <property type="match status" value="1"/>
</dbReference>
<feature type="region of interest" description="Disordered" evidence="1">
    <location>
        <begin position="402"/>
        <end position="429"/>
    </location>
</feature>
<keyword evidence="2" id="KW-0472">Membrane</keyword>
<dbReference type="EMBL" id="LR743588">
    <property type="protein sequence ID" value="CAA2613962.1"/>
    <property type="molecule type" value="Genomic_DNA"/>
</dbReference>
<feature type="transmembrane region" description="Helical" evidence="2">
    <location>
        <begin position="570"/>
        <end position="601"/>
    </location>
</feature>
<proteinExistence type="predicted"/>
<accession>A0A7I8I800</accession>
<keyword evidence="2" id="KW-1133">Transmembrane helix</keyword>
<dbReference type="EMBL" id="CACRZD030000001">
    <property type="protein sequence ID" value="CAA6653777.1"/>
    <property type="molecule type" value="Genomic_DNA"/>
</dbReference>
<dbReference type="PANTHER" id="PTHR31860:SF5">
    <property type="entry name" value="ARGH (DUF639)"/>
    <property type="match status" value="1"/>
</dbReference>
<keyword evidence="2" id="KW-0812">Transmembrane</keyword>
<evidence type="ECO:0000256" key="1">
    <source>
        <dbReference type="SAM" id="MobiDB-lite"/>
    </source>
</evidence>
<gene>
    <name evidence="3" type="ORF">SI7747_01000367</name>
</gene>
<feature type="compositionally biased region" description="Basic and acidic residues" evidence="1">
    <location>
        <begin position="419"/>
        <end position="429"/>
    </location>
</feature>
<dbReference type="AlphaFoldDB" id="A0A7I8I800"/>
<name>A0A7I8I800_SPIIN</name>
<dbReference type="InterPro" id="IPR006927">
    <property type="entry name" value="DUF639"/>
</dbReference>
<reference evidence="3 4" key="1">
    <citation type="submission" date="2019-12" db="EMBL/GenBank/DDBJ databases">
        <authorList>
            <person name="Scholz U."/>
            <person name="Mascher M."/>
            <person name="Fiebig A."/>
        </authorList>
    </citation>
    <scope>NUCLEOTIDE SEQUENCE</scope>
</reference>
<keyword evidence="4" id="KW-1185">Reference proteome</keyword>
<sequence>MEKRLSVVANGVLQRCAETVGSSLEALVDEFELGAGSAVEGYSRKLVEFCSSRVLGSLCRDGGEKVADPSFSRLTFDMMLAWERPGCNHEESLLESTSKEKEDRKEPLKGKEGQMHDDVPLFYSDLMPLLVDEEQSVGEDAFVWLASLLPLVADVVNARFAFEAFTECTAQRLHFPAYDRFLKEIDRCVKYLQKQSIPTGVELADDEFILVIRHIGATSWPGRLTLTNRSLYFEASGVISYENALKIDLAKPGVDHRLRAGSTGPWGAPLFDKAMIYESSQLGESIILEFPELTSSTRRDHWLSLTKEVILLHQFLSKFGIESPQERWEMQARTILGIIRLHAVREMLRIAPPVPRNFLIFTLFDELPRGLRTGRTVEDFQGGGPVAPMHLCCQERIRSPNRETGGIGVPGDDYQSSERGGERGIRRKSSVEGLKEEGISDSLLVLAELLKPVTSVLPWFQGLLRWERPARTLIALTVSLLIIYKEWAGYAIAVLLSWGVWMMLRARWMRIRNECMEISVSPTSSQSAMESLVSAQHGFNSLQDLVQKANIAILKSWSIFVSKAPKQANLVIAAASGVAVFLAVIPLRFVLMGLTALFFLAGSRGGHRDGPRNRRLREWWDSIPIVPVRILRQAPSSA</sequence>
<protein>
    <submittedName>
        <fullName evidence="3">Uncharacterized protein</fullName>
    </submittedName>
</protein>
<feature type="transmembrane region" description="Helical" evidence="2">
    <location>
        <begin position="487"/>
        <end position="504"/>
    </location>
</feature>
<organism evidence="3">
    <name type="scientific">Spirodela intermedia</name>
    <name type="common">Intermediate duckweed</name>
    <dbReference type="NCBI Taxonomy" id="51605"/>
    <lineage>
        <taxon>Eukaryota</taxon>
        <taxon>Viridiplantae</taxon>
        <taxon>Streptophyta</taxon>
        <taxon>Embryophyta</taxon>
        <taxon>Tracheophyta</taxon>
        <taxon>Spermatophyta</taxon>
        <taxon>Magnoliopsida</taxon>
        <taxon>Liliopsida</taxon>
        <taxon>Araceae</taxon>
        <taxon>Lemnoideae</taxon>
        <taxon>Spirodela</taxon>
    </lineage>
</organism>